<comment type="caution">
    <text evidence="2">The sequence shown here is derived from an EMBL/GenBank/DDBJ whole genome shotgun (WGS) entry which is preliminary data.</text>
</comment>
<gene>
    <name evidence="2" type="ORF">K490DRAFT_66147</name>
</gene>
<feature type="compositionally biased region" description="Acidic residues" evidence="1">
    <location>
        <begin position="337"/>
        <end position="348"/>
    </location>
</feature>
<feature type="compositionally biased region" description="Low complexity" evidence="1">
    <location>
        <begin position="117"/>
        <end position="133"/>
    </location>
</feature>
<name>A0A9P4LWR9_9PEZI</name>
<organism evidence="2 3">
    <name type="scientific">Saccharata proteae CBS 121410</name>
    <dbReference type="NCBI Taxonomy" id="1314787"/>
    <lineage>
        <taxon>Eukaryota</taxon>
        <taxon>Fungi</taxon>
        <taxon>Dikarya</taxon>
        <taxon>Ascomycota</taxon>
        <taxon>Pezizomycotina</taxon>
        <taxon>Dothideomycetes</taxon>
        <taxon>Dothideomycetes incertae sedis</taxon>
        <taxon>Botryosphaeriales</taxon>
        <taxon>Saccharataceae</taxon>
        <taxon>Saccharata</taxon>
    </lineage>
</organism>
<protein>
    <submittedName>
        <fullName evidence="2">Uncharacterized protein</fullName>
    </submittedName>
</protein>
<feature type="region of interest" description="Disordered" evidence="1">
    <location>
        <begin position="1"/>
        <end position="137"/>
    </location>
</feature>
<evidence type="ECO:0000256" key="1">
    <source>
        <dbReference type="SAM" id="MobiDB-lite"/>
    </source>
</evidence>
<evidence type="ECO:0000313" key="2">
    <source>
        <dbReference type="EMBL" id="KAF2086834.1"/>
    </source>
</evidence>
<keyword evidence="3" id="KW-1185">Reference proteome</keyword>
<feature type="compositionally biased region" description="Low complexity" evidence="1">
    <location>
        <begin position="79"/>
        <end position="97"/>
    </location>
</feature>
<sequence>MALADTSTHADMAAQRYYPPPKIEDEIEEAANRPSTSRIGEKASTLTPSKIANPPPKPFPTNTTPITQDLGTPATGPYSRTISSGSHPSPSTTQTTPCPSPRHGHPPNVHPQSNSSPTPKATQAATQAAIQAKPQDRPSPREIYILYGCTPPYPPPHPNTHGTWYFTLAPCVQCLLSRHPRTHAACIAHRQRHAACRACERSGMGKECVGLRRTTEWEEWEDEALSGRERWGKRQGRELVKGFVPMRMTDDTDESWARKRQVWRGLETEVERRRDGDYAPRGLESVGFGKGGGREGVDEVMVRRERDRGLLRGGVGAAGKMCWLREWGEEKEKDHDGDAEDGGDDGEEDGKRVSLDELGAAVSLLRSKTWRFSRTYWVEVGGCGGGGGGGGGGESKWERRERSEKEQMDWVAGLEIGKALEEARVLLMGTARWRGQAAAGRDWRTRIMRK</sequence>
<dbReference type="EMBL" id="ML978722">
    <property type="protein sequence ID" value="KAF2086834.1"/>
    <property type="molecule type" value="Genomic_DNA"/>
</dbReference>
<dbReference type="AlphaFoldDB" id="A0A9P4LWR9"/>
<proteinExistence type="predicted"/>
<accession>A0A9P4LWR9</accession>
<feature type="region of interest" description="Disordered" evidence="1">
    <location>
        <begin position="330"/>
        <end position="352"/>
    </location>
</feature>
<dbReference type="Proteomes" id="UP000799776">
    <property type="component" value="Unassembled WGS sequence"/>
</dbReference>
<evidence type="ECO:0000313" key="3">
    <source>
        <dbReference type="Proteomes" id="UP000799776"/>
    </source>
</evidence>
<reference evidence="2" key="1">
    <citation type="journal article" date="2020" name="Stud. Mycol.">
        <title>101 Dothideomycetes genomes: a test case for predicting lifestyles and emergence of pathogens.</title>
        <authorList>
            <person name="Haridas S."/>
            <person name="Albert R."/>
            <person name="Binder M."/>
            <person name="Bloem J."/>
            <person name="Labutti K."/>
            <person name="Salamov A."/>
            <person name="Andreopoulos B."/>
            <person name="Baker S."/>
            <person name="Barry K."/>
            <person name="Bills G."/>
            <person name="Bluhm B."/>
            <person name="Cannon C."/>
            <person name="Castanera R."/>
            <person name="Culley D."/>
            <person name="Daum C."/>
            <person name="Ezra D."/>
            <person name="Gonzalez J."/>
            <person name="Henrissat B."/>
            <person name="Kuo A."/>
            <person name="Liang C."/>
            <person name="Lipzen A."/>
            <person name="Lutzoni F."/>
            <person name="Magnuson J."/>
            <person name="Mondo S."/>
            <person name="Nolan M."/>
            <person name="Ohm R."/>
            <person name="Pangilinan J."/>
            <person name="Park H.-J."/>
            <person name="Ramirez L."/>
            <person name="Alfaro M."/>
            <person name="Sun H."/>
            <person name="Tritt A."/>
            <person name="Yoshinaga Y."/>
            <person name="Zwiers L.-H."/>
            <person name="Turgeon B."/>
            <person name="Goodwin S."/>
            <person name="Spatafora J."/>
            <person name="Crous P."/>
            <person name="Grigoriev I."/>
        </authorList>
    </citation>
    <scope>NUCLEOTIDE SEQUENCE</scope>
    <source>
        <strain evidence="2">CBS 121410</strain>
    </source>
</reference>